<keyword evidence="5 6" id="KW-0408">Iron</keyword>
<reference evidence="8 9" key="1">
    <citation type="submission" date="2019-08" db="EMBL/GenBank/DDBJ databases">
        <title>Genomic characterization of a novel candidate phylum (ARYD3) from a high temperature, high salinity tertiary oil reservoir in north central Oklahoma, USA.</title>
        <authorList>
            <person name="Youssef N.H."/>
            <person name="Yadav A."/>
            <person name="Elshahed M.S."/>
        </authorList>
    </citation>
    <scope>NUCLEOTIDE SEQUENCE [LARGE SCALE GENOMIC DNA]</scope>
    <source>
        <strain evidence="8">ARYD1</strain>
    </source>
</reference>
<protein>
    <submittedName>
        <fullName evidence="8">C-type cytochrome</fullName>
    </submittedName>
</protein>
<dbReference type="InterPro" id="IPR009056">
    <property type="entry name" value="Cyt_c-like_dom"/>
</dbReference>
<keyword evidence="4" id="KW-0249">Electron transport</keyword>
<feature type="domain" description="Cytochrome c" evidence="7">
    <location>
        <begin position="19"/>
        <end position="101"/>
    </location>
</feature>
<evidence type="ECO:0000256" key="4">
    <source>
        <dbReference type="ARBA" id="ARBA00022982"/>
    </source>
</evidence>
<proteinExistence type="predicted"/>
<dbReference type="GO" id="GO:0009055">
    <property type="term" value="F:electron transfer activity"/>
    <property type="evidence" value="ECO:0007669"/>
    <property type="project" value="InterPro"/>
</dbReference>
<evidence type="ECO:0000256" key="6">
    <source>
        <dbReference type="PROSITE-ProRule" id="PRU00433"/>
    </source>
</evidence>
<dbReference type="InterPro" id="IPR036909">
    <property type="entry name" value="Cyt_c-like_dom_sf"/>
</dbReference>
<dbReference type="InterPro" id="IPR050597">
    <property type="entry name" value="Cytochrome_c_Oxidase_Subunit"/>
</dbReference>
<dbReference type="GO" id="GO:0046872">
    <property type="term" value="F:metal ion binding"/>
    <property type="evidence" value="ECO:0007669"/>
    <property type="project" value="UniProtKB-KW"/>
</dbReference>
<keyword evidence="3 6" id="KW-0479">Metal-binding</keyword>
<sequence>MKNVISISAIIGIFIVAVTSTSFSASLFQQRCAGCHGSTGNKHALGTSPLLKGQSKEDIIKKLNGYQEGTYGGSKKNIMQSQAKSLSNEQIEKLAEEISSF</sequence>
<dbReference type="Proteomes" id="UP000323337">
    <property type="component" value="Unassembled WGS sequence"/>
</dbReference>
<comment type="caution">
    <text evidence="8">The sequence shown here is derived from an EMBL/GenBank/DDBJ whole genome shotgun (WGS) entry which is preliminary data.</text>
</comment>
<evidence type="ECO:0000256" key="2">
    <source>
        <dbReference type="ARBA" id="ARBA00022617"/>
    </source>
</evidence>
<dbReference type="PANTHER" id="PTHR33751">
    <property type="entry name" value="CBB3-TYPE CYTOCHROME C OXIDASE SUBUNIT FIXP"/>
    <property type="match status" value="1"/>
</dbReference>
<evidence type="ECO:0000313" key="8">
    <source>
        <dbReference type="EMBL" id="TYB32643.1"/>
    </source>
</evidence>
<dbReference type="AlphaFoldDB" id="A0A5D0MM11"/>
<keyword evidence="1" id="KW-0813">Transport</keyword>
<dbReference type="EMBL" id="VSIV01000302">
    <property type="protein sequence ID" value="TYB32643.1"/>
    <property type="molecule type" value="Genomic_DNA"/>
</dbReference>
<organism evidence="8 9">
    <name type="scientific">Flexistipes sinusarabici</name>
    <dbReference type="NCBI Taxonomy" id="2352"/>
    <lineage>
        <taxon>Bacteria</taxon>
        <taxon>Pseudomonadati</taxon>
        <taxon>Deferribacterota</taxon>
        <taxon>Deferribacteres</taxon>
        <taxon>Deferribacterales</taxon>
        <taxon>Flexistipitaceae</taxon>
        <taxon>Flexistipes</taxon>
    </lineage>
</organism>
<evidence type="ECO:0000256" key="5">
    <source>
        <dbReference type="ARBA" id="ARBA00023004"/>
    </source>
</evidence>
<evidence type="ECO:0000313" key="9">
    <source>
        <dbReference type="Proteomes" id="UP000323337"/>
    </source>
</evidence>
<name>A0A5D0MM11_FLESI</name>
<evidence type="ECO:0000256" key="1">
    <source>
        <dbReference type="ARBA" id="ARBA00022448"/>
    </source>
</evidence>
<gene>
    <name evidence="8" type="ORF">FXF49_10465</name>
</gene>
<dbReference type="PROSITE" id="PS51007">
    <property type="entry name" value="CYTC"/>
    <property type="match status" value="1"/>
</dbReference>
<dbReference type="Pfam" id="PF00034">
    <property type="entry name" value="Cytochrom_C"/>
    <property type="match status" value="1"/>
</dbReference>
<dbReference type="RefSeq" id="WP_303701843.1">
    <property type="nucleotide sequence ID" value="NZ_VSIV01000302.1"/>
</dbReference>
<keyword evidence="2 6" id="KW-0349">Heme</keyword>
<dbReference type="SUPFAM" id="SSF46626">
    <property type="entry name" value="Cytochrome c"/>
    <property type="match status" value="1"/>
</dbReference>
<dbReference type="PANTHER" id="PTHR33751:SF9">
    <property type="entry name" value="CYTOCHROME C4"/>
    <property type="match status" value="1"/>
</dbReference>
<evidence type="ECO:0000259" key="7">
    <source>
        <dbReference type="PROSITE" id="PS51007"/>
    </source>
</evidence>
<dbReference type="Gene3D" id="1.10.760.10">
    <property type="entry name" value="Cytochrome c-like domain"/>
    <property type="match status" value="1"/>
</dbReference>
<evidence type="ECO:0000256" key="3">
    <source>
        <dbReference type="ARBA" id="ARBA00022723"/>
    </source>
</evidence>
<dbReference type="GO" id="GO:0020037">
    <property type="term" value="F:heme binding"/>
    <property type="evidence" value="ECO:0007669"/>
    <property type="project" value="InterPro"/>
</dbReference>
<accession>A0A5D0MM11</accession>